<keyword evidence="2" id="KW-1185">Reference proteome</keyword>
<evidence type="ECO:0000313" key="2">
    <source>
        <dbReference type="Proteomes" id="UP000789702"/>
    </source>
</evidence>
<feature type="non-terminal residue" evidence="1">
    <location>
        <position position="1"/>
    </location>
</feature>
<sequence>NRIGVITPYKRQLAEIKRLFIQKIPTDIYKGMEFNTVDGFQGKEKDIIIFSCVRAGRESSVGFLKDIRRMNVALTRAKSSLFILGNRQALEKNQHWNELIENSIQRGLYTRCSGYQFAMNLNAEVGRAASDEVMIVPSVSFRDARNNTQENSIGYNAQENSVGYNTQENSNGWDTQENSYGWDTQENSYGWDTQESSYGWDTPENTIGNQPINLGYGGRDRDFGRGARHKRNYSGRGRGMHRGNNKRKNENKRFKR</sequence>
<comment type="caution">
    <text evidence="1">The sequence shown here is derived from an EMBL/GenBank/DDBJ whole genome shotgun (WGS) entry which is preliminary data.</text>
</comment>
<reference evidence="1" key="1">
    <citation type="submission" date="2021-06" db="EMBL/GenBank/DDBJ databases">
        <authorList>
            <person name="Kallberg Y."/>
            <person name="Tangrot J."/>
            <person name="Rosling A."/>
        </authorList>
    </citation>
    <scope>NUCLEOTIDE SEQUENCE</scope>
    <source>
        <strain evidence="1">IL203A</strain>
    </source>
</reference>
<evidence type="ECO:0000313" key="1">
    <source>
        <dbReference type="EMBL" id="CAG8721160.1"/>
    </source>
</evidence>
<dbReference type="EMBL" id="CAJVPU010032933">
    <property type="protein sequence ID" value="CAG8721160.1"/>
    <property type="molecule type" value="Genomic_DNA"/>
</dbReference>
<accession>A0ACA9PSD0</accession>
<name>A0ACA9PSD0_9GLOM</name>
<protein>
    <submittedName>
        <fullName evidence="1">17134_t:CDS:1</fullName>
    </submittedName>
</protein>
<proteinExistence type="predicted"/>
<organism evidence="1 2">
    <name type="scientific">Dentiscutata heterogama</name>
    <dbReference type="NCBI Taxonomy" id="1316150"/>
    <lineage>
        <taxon>Eukaryota</taxon>
        <taxon>Fungi</taxon>
        <taxon>Fungi incertae sedis</taxon>
        <taxon>Mucoromycota</taxon>
        <taxon>Glomeromycotina</taxon>
        <taxon>Glomeromycetes</taxon>
        <taxon>Diversisporales</taxon>
        <taxon>Gigasporaceae</taxon>
        <taxon>Dentiscutata</taxon>
    </lineage>
</organism>
<gene>
    <name evidence="1" type="ORF">DHETER_LOCUS12843</name>
</gene>
<dbReference type="Proteomes" id="UP000789702">
    <property type="component" value="Unassembled WGS sequence"/>
</dbReference>